<dbReference type="Pfam" id="PF23598">
    <property type="entry name" value="LRR_14"/>
    <property type="match status" value="1"/>
</dbReference>
<keyword evidence="2" id="KW-0433">Leucine-rich repeat</keyword>
<evidence type="ECO:0000256" key="6">
    <source>
        <dbReference type="ARBA" id="ARBA00023054"/>
    </source>
</evidence>
<dbReference type="InterPro" id="IPR055414">
    <property type="entry name" value="LRR_R13L4/SHOC2-like"/>
</dbReference>
<comment type="caution">
    <text evidence="11">The sequence shown here is derived from an EMBL/GenBank/DDBJ whole genome shotgun (WGS) entry which is preliminary data.</text>
</comment>
<evidence type="ECO:0000256" key="3">
    <source>
        <dbReference type="ARBA" id="ARBA00022737"/>
    </source>
</evidence>
<dbReference type="Pfam" id="PF23559">
    <property type="entry name" value="WHD_DRP"/>
    <property type="match status" value="1"/>
</dbReference>
<dbReference type="InterPro" id="IPR044974">
    <property type="entry name" value="Disease_R_plants"/>
</dbReference>
<dbReference type="Pfam" id="PF18052">
    <property type="entry name" value="Rx_N"/>
    <property type="match status" value="1"/>
</dbReference>
<evidence type="ECO:0000256" key="2">
    <source>
        <dbReference type="ARBA" id="ARBA00022614"/>
    </source>
</evidence>
<sequence>MGTIGSLVPKLFQLLGHEYKLQTGLKKEVHVLTEKLESIHAFLHTVSDVPWDQLDEQVKVWAGEAREASYDMEDVIDSFFVRCVESQELPNTGRLQNALKKLFSLFSMVKARRDIGGAIEDIKNRLQDVADKRAMYRIDDIVENSTATRSAVDPRLRAMYKEVADFVGIDKPRDDLIFKLSCQSNYVARGKKKIVAIVGIGGLGKTTLAKTVYDKIRVDFDCDAFVMLGRNPNLTKVLMDILYELDKKKYADIHAKNRDQRQLIDNLREFLGNKRYFIVIDDIWENRQWEEVIQLALVENNLGSRLIITTRNCEVATTLGDDVYRMEPLSDDNSKKLLYTRIRRDDWRCPDNQPDEILKKILKKCDGVPLAIITIVSLLVGKPRERWPDLFTSLCFGLKDDKQVENTMKMLSYSYYDMPAHLRTCLLYLSVFPEDYTIDKESLIWKWIAEGFIKGKKQGLFELGRNTLMILARRIAQYNNFMEDTFNDNAVRMPQVRSFISYSCAFNKWIPLLSFSRLRVLEMEGCKNVRSSHLVHLGNLLHLRYLGMENTQVDELPNEIEALKHLQILNLAMPRIRHLTPSISRLPQLLCLIGDLSSTLAPSWVGKLTSLEELQVAMRCSSYNRQDQASGFLTELSCLSELRVCRIRMHVELLGDVMERDLVSSIRNLQKLQHLELGRNWNFTEAHTAIWGEAGFVLPRHLRILDLEKFRFSSLPSCISAACLPSLSMCVTAVDQKGLEFLARLPELQYLVLTTWTTATLSNFSAGNGYFQKLRFCQIYDSMIQLQWKEEDSSVSFHLWDGLDAMPFGKNNCSVLPSDVMPNLEELECTIFPQGLKDCNRASGYNSLQYLLSLRKVRARISCHGAHLGNAFAAEQAVKKATEVHPNRPTLDVYRWGVTSDDSVIFQIVNKN</sequence>
<dbReference type="Gene3D" id="1.10.10.10">
    <property type="entry name" value="Winged helix-like DNA-binding domain superfamily/Winged helix DNA-binding domain"/>
    <property type="match status" value="1"/>
</dbReference>
<keyword evidence="6" id="KW-0175">Coiled coil</keyword>
<proteinExistence type="inferred from homology"/>
<dbReference type="PRINTS" id="PR00364">
    <property type="entry name" value="DISEASERSIST"/>
</dbReference>
<evidence type="ECO:0000256" key="4">
    <source>
        <dbReference type="ARBA" id="ARBA00022741"/>
    </source>
</evidence>
<evidence type="ECO:0008006" key="13">
    <source>
        <dbReference type="Google" id="ProtNLM"/>
    </source>
</evidence>
<name>A0A5J9UKZ1_9POAL</name>
<dbReference type="Gene3D" id="3.80.10.10">
    <property type="entry name" value="Ribonuclease Inhibitor"/>
    <property type="match status" value="1"/>
</dbReference>
<dbReference type="InterPro" id="IPR002182">
    <property type="entry name" value="NB-ARC"/>
</dbReference>
<dbReference type="Gene3D" id="1.10.8.430">
    <property type="entry name" value="Helical domain of apoptotic protease-activating factors"/>
    <property type="match status" value="1"/>
</dbReference>
<dbReference type="SUPFAM" id="SSF52540">
    <property type="entry name" value="P-loop containing nucleoside triphosphate hydrolases"/>
    <property type="match status" value="1"/>
</dbReference>
<dbReference type="Gramene" id="TVU23830">
    <property type="protein sequence ID" value="TVU23830"/>
    <property type="gene ID" value="EJB05_26213"/>
</dbReference>
<reference evidence="11 12" key="1">
    <citation type="journal article" date="2019" name="Sci. Rep.">
        <title>A high-quality genome of Eragrostis curvula grass provides insights into Poaceae evolution and supports new strategies to enhance forage quality.</title>
        <authorList>
            <person name="Carballo J."/>
            <person name="Santos B.A.C.M."/>
            <person name="Zappacosta D."/>
            <person name="Garbus I."/>
            <person name="Selva J.P."/>
            <person name="Gallo C.A."/>
            <person name="Diaz A."/>
            <person name="Albertini E."/>
            <person name="Caccamo M."/>
            <person name="Echenique V."/>
        </authorList>
    </citation>
    <scope>NUCLEOTIDE SEQUENCE [LARGE SCALE GENOMIC DNA]</scope>
    <source>
        <strain evidence="12">cv. Victoria</strain>
        <tissue evidence="11">Leaf</tissue>
    </source>
</reference>
<dbReference type="PANTHER" id="PTHR23155:SF1181">
    <property type="entry name" value="OS08G0170200 PROTEIN"/>
    <property type="match status" value="1"/>
</dbReference>
<dbReference type="InterPro" id="IPR042197">
    <property type="entry name" value="Apaf_helical"/>
</dbReference>
<dbReference type="InterPro" id="IPR032675">
    <property type="entry name" value="LRR_dom_sf"/>
</dbReference>
<feature type="domain" description="Disease resistance N-terminal" evidence="8">
    <location>
        <begin position="4"/>
        <end position="87"/>
    </location>
</feature>
<dbReference type="Pfam" id="PF00931">
    <property type="entry name" value="NB-ARC"/>
    <property type="match status" value="1"/>
</dbReference>
<dbReference type="GO" id="GO:0043531">
    <property type="term" value="F:ADP binding"/>
    <property type="evidence" value="ECO:0007669"/>
    <property type="project" value="InterPro"/>
</dbReference>
<feature type="domain" description="NB-ARC" evidence="7">
    <location>
        <begin position="190"/>
        <end position="339"/>
    </location>
</feature>
<keyword evidence="4" id="KW-0547">Nucleotide-binding</keyword>
<gene>
    <name evidence="11" type="ORF">EJB05_26213</name>
</gene>
<evidence type="ECO:0000313" key="11">
    <source>
        <dbReference type="EMBL" id="TVU23830.1"/>
    </source>
</evidence>
<evidence type="ECO:0000313" key="12">
    <source>
        <dbReference type="Proteomes" id="UP000324897"/>
    </source>
</evidence>
<keyword evidence="3" id="KW-0677">Repeat</keyword>
<keyword evidence="12" id="KW-1185">Reference proteome</keyword>
<evidence type="ECO:0000259" key="9">
    <source>
        <dbReference type="Pfam" id="PF23559"/>
    </source>
</evidence>
<dbReference type="InterPro" id="IPR036388">
    <property type="entry name" value="WH-like_DNA-bd_sf"/>
</dbReference>
<organism evidence="11 12">
    <name type="scientific">Eragrostis curvula</name>
    <name type="common">weeping love grass</name>
    <dbReference type="NCBI Taxonomy" id="38414"/>
    <lineage>
        <taxon>Eukaryota</taxon>
        <taxon>Viridiplantae</taxon>
        <taxon>Streptophyta</taxon>
        <taxon>Embryophyta</taxon>
        <taxon>Tracheophyta</taxon>
        <taxon>Spermatophyta</taxon>
        <taxon>Magnoliopsida</taxon>
        <taxon>Liliopsida</taxon>
        <taxon>Poales</taxon>
        <taxon>Poaceae</taxon>
        <taxon>PACMAD clade</taxon>
        <taxon>Chloridoideae</taxon>
        <taxon>Eragrostideae</taxon>
        <taxon>Eragrostidinae</taxon>
        <taxon>Eragrostis</taxon>
    </lineage>
</organism>
<evidence type="ECO:0000259" key="7">
    <source>
        <dbReference type="Pfam" id="PF00931"/>
    </source>
</evidence>
<dbReference type="InterPro" id="IPR058922">
    <property type="entry name" value="WHD_DRP"/>
</dbReference>
<evidence type="ECO:0000256" key="5">
    <source>
        <dbReference type="ARBA" id="ARBA00022821"/>
    </source>
</evidence>
<dbReference type="EMBL" id="RWGY01000013">
    <property type="protein sequence ID" value="TVU23830.1"/>
    <property type="molecule type" value="Genomic_DNA"/>
</dbReference>
<feature type="domain" description="Disease resistance protein winged helix" evidence="9">
    <location>
        <begin position="431"/>
        <end position="474"/>
    </location>
</feature>
<dbReference type="SUPFAM" id="SSF52047">
    <property type="entry name" value="RNI-like"/>
    <property type="match status" value="1"/>
</dbReference>
<evidence type="ECO:0000256" key="1">
    <source>
        <dbReference type="ARBA" id="ARBA00008894"/>
    </source>
</evidence>
<evidence type="ECO:0000259" key="10">
    <source>
        <dbReference type="Pfam" id="PF23598"/>
    </source>
</evidence>
<dbReference type="Proteomes" id="UP000324897">
    <property type="component" value="Chromosome 2"/>
</dbReference>
<dbReference type="Gene3D" id="1.20.5.4130">
    <property type="match status" value="1"/>
</dbReference>
<dbReference type="GO" id="GO:0098542">
    <property type="term" value="P:defense response to other organism"/>
    <property type="evidence" value="ECO:0007669"/>
    <property type="project" value="TreeGrafter"/>
</dbReference>
<keyword evidence="5" id="KW-0611">Plant defense</keyword>
<dbReference type="Gene3D" id="3.40.50.300">
    <property type="entry name" value="P-loop containing nucleotide triphosphate hydrolases"/>
    <property type="match status" value="1"/>
</dbReference>
<comment type="similarity">
    <text evidence="1">Belongs to the disease resistance NB-LRR family.</text>
</comment>
<feature type="domain" description="Disease resistance R13L4/SHOC-2-like LRR" evidence="10">
    <location>
        <begin position="495"/>
        <end position="891"/>
    </location>
</feature>
<dbReference type="AlphaFoldDB" id="A0A5J9UKZ1"/>
<dbReference type="CDD" id="cd14798">
    <property type="entry name" value="RX-CC_like"/>
    <property type="match status" value="1"/>
</dbReference>
<dbReference type="PANTHER" id="PTHR23155">
    <property type="entry name" value="DISEASE RESISTANCE PROTEIN RP"/>
    <property type="match status" value="1"/>
</dbReference>
<evidence type="ECO:0000259" key="8">
    <source>
        <dbReference type="Pfam" id="PF18052"/>
    </source>
</evidence>
<dbReference type="InterPro" id="IPR041118">
    <property type="entry name" value="Rx_N"/>
</dbReference>
<feature type="non-terminal residue" evidence="11">
    <location>
        <position position="1"/>
    </location>
</feature>
<dbReference type="InterPro" id="IPR027417">
    <property type="entry name" value="P-loop_NTPase"/>
</dbReference>
<dbReference type="InterPro" id="IPR038005">
    <property type="entry name" value="RX-like_CC"/>
</dbReference>
<protein>
    <recommendedName>
        <fullName evidence="13">AAA+ ATPase domain-containing protein</fullName>
    </recommendedName>
</protein>
<accession>A0A5J9UKZ1</accession>
<dbReference type="OrthoDB" id="673537at2759"/>